<reference evidence="1" key="1">
    <citation type="journal article" date="2020" name="J Insects Food Feed">
        <title>The yellow mealworm (Tenebrio molitor) genome: a resource for the emerging insects as food and feed industry.</title>
        <authorList>
            <person name="Eriksson T."/>
            <person name="Andere A."/>
            <person name="Kelstrup H."/>
            <person name="Emery V."/>
            <person name="Picard C."/>
        </authorList>
    </citation>
    <scope>NUCLEOTIDE SEQUENCE</scope>
    <source>
        <strain evidence="1">Stoneville</strain>
        <tissue evidence="1">Whole head</tissue>
    </source>
</reference>
<dbReference type="AlphaFoldDB" id="A0A8J6LAD2"/>
<protein>
    <submittedName>
        <fullName evidence="1">Uncharacterized protein</fullName>
    </submittedName>
</protein>
<gene>
    <name evidence="1" type="ORF">GEV33_008206</name>
</gene>
<name>A0A8J6LAD2_TENMO</name>
<dbReference type="EMBL" id="JABDTM020024145">
    <property type="protein sequence ID" value="KAH0814584.1"/>
    <property type="molecule type" value="Genomic_DNA"/>
</dbReference>
<evidence type="ECO:0000313" key="2">
    <source>
        <dbReference type="Proteomes" id="UP000719412"/>
    </source>
</evidence>
<sequence length="532" mass="59159">MQVILQKRRKLQCRLQRRSSLPNALQVVLEQDETRVSVPGSGTFPTWEPQCTFFESTLIILSPDELRTPARPHASIRSRSLSGRCKNRIGLENETFLMSVEISSISVMAAIAHPRSDPFLVHFPFTKDPASQICQTIRYGTLPEATPEGQGPALSSGVVTIRRAWLGMVRHAPTARSWCDGRGPAIRFSLVTGALRKAMKGVGIQFRKSRTDSFAITIDIFSYQLRPYAATSHDLAAVTILIMSPCTVIRYLQLTSCARRRPPPDKSGLDLLARPACCDRRRRRRRANTMTHSYITGYPGRDGPKLQSAIREAAKRPWGRRINTKANENARIFVVHFLCVTFSLTCSMSTYILDPAPDSWKFCSIAASSQQTQNNTSTLLFGALAIDKGRMDRRCGPESVAFHGGNELPAKYNRTVVTKRKFNLCLIQVNCQTGREQPLTCNIVEFEQQIFWGRAGLQRKPRKPISRSGNKLRSGNNAELKEGVADFVRFGGHPFEGPPPDIQSGFVACCPVPGMPCYYGGGVGARKEDTLI</sequence>
<comment type="caution">
    <text evidence="1">The sequence shown here is derived from an EMBL/GenBank/DDBJ whole genome shotgun (WGS) entry which is preliminary data.</text>
</comment>
<accession>A0A8J6LAD2</accession>
<dbReference type="Proteomes" id="UP000719412">
    <property type="component" value="Unassembled WGS sequence"/>
</dbReference>
<reference evidence="1" key="2">
    <citation type="submission" date="2021-08" db="EMBL/GenBank/DDBJ databases">
        <authorList>
            <person name="Eriksson T."/>
        </authorList>
    </citation>
    <scope>NUCLEOTIDE SEQUENCE</scope>
    <source>
        <strain evidence="1">Stoneville</strain>
        <tissue evidence="1">Whole head</tissue>
    </source>
</reference>
<evidence type="ECO:0000313" key="1">
    <source>
        <dbReference type="EMBL" id="KAH0814584.1"/>
    </source>
</evidence>
<keyword evidence="2" id="KW-1185">Reference proteome</keyword>
<proteinExistence type="predicted"/>
<organism evidence="1 2">
    <name type="scientific">Tenebrio molitor</name>
    <name type="common">Yellow mealworm beetle</name>
    <dbReference type="NCBI Taxonomy" id="7067"/>
    <lineage>
        <taxon>Eukaryota</taxon>
        <taxon>Metazoa</taxon>
        <taxon>Ecdysozoa</taxon>
        <taxon>Arthropoda</taxon>
        <taxon>Hexapoda</taxon>
        <taxon>Insecta</taxon>
        <taxon>Pterygota</taxon>
        <taxon>Neoptera</taxon>
        <taxon>Endopterygota</taxon>
        <taxon>Coleoptera</taxon>
        <taxon>Polyphaga</taxon>
        <taxon>Cucujiformia</taxon>
        <taxon>Tenebrionidae</taxon>
        <taxon>Tenebrio</taxon>
    </lineage>
</organism>